<name>A0ABS8USX1_DATST</name>
<keyword evidence="3" id="KW-1185">Reference proteome</keyword>
<organism evidence="2 3">
    <name type="scientific">Datura stramonium</name>
    <name type="common">Jimsonweed</name>
    <name type="synonym">Common thornapple</name>
    <dbReference type="NCBI Taxonomy" id="4076"/>
    <lineage>
        <taxon>Eukaryota</taxon>
        <taxon>Viridiplantae</taxon>
        <taxon>Streptophyta</taxon>
        <taxon>Embryophyta</taxon>
        <taxon>Tracheophyta</taxon>
        <taxon>Spermatophyta</taxon>
        <taxon>Magnoliopsida</taxon>
        <taxon>eudicotyledons</taxon>
        <taxon>Gunneridae</taxon>
        <taxon>Pentapetalae</taxon>
        <taxon>asterids</taxon>
        <taxon>lamiids</taxon>
        <taxon>Solanales</taxon>
        <taxon>Solanaceae</taxon>
        <taxon>Solanoideae</taxon>
        <taxon>Datureae</taxon>
        <taxon>Datura</taxon>
    </lineage>
</organism>
<proteinExistence type="predicted"/>
<evidence type="ECO:0000313" key="3">
    <source>
        <dbReference type="Proteomes" id="UP000823775"/>
    </source>
</evidence>
<sequence length="59" mass="6643">KSSPKERGPDQWARIAVTKRAAAGLHFTSDRQGLLHPQLVRFPRDPSMISRPEQLGPRP</sequence>
<reference evidence="2 3" key="1">
    <citation type="journal article" date="2021" name="BMC Genomics">
        <title>Datura genome reveals duplications of psychoactive alkaloid biosynthetic genes and high mutation rate following tissue culture.</title>
        <authorList>
            <person name="Rajewski A."/>
            <person name="Carter-House D."/>
            <person name="Stajich J."/>
            <person name="Litt A."/>
        </authorList>
    </citation>
    <scope>NUCLEOTIDE SEQUENCE [LARGE SCALE GENOMIC DNA]</scope>
    <source>
        <strain evidence="2">AR-01</strain>
    </source>
</reference>
<comment type="caution">
    <text evidence="2">The sequence shown here is derived from an EMBL/GenBank/DDBJ whole genome shotgun (WGS) entry which is preliminary data.</text>
</comment>
<accession>A0ABS8USX1</accession>
<feature type="non-terminal residue" evidence="2">
    <location>
        <position position="1"/>
    </location>
</feature>
<dbReference type="EMBL" id="JACEIK010002435">
    <property type="protein sequence ID" value="MCD9561154.1"/>
    <property type="molecule type" value="Genomic_DNA"/>
</dbReference>
<gene>
    <name evidence="2" type="ORF">HAX54_020130</name>
</gene>
<evidence type="ECO:0000313" key="2">
    <source>
        <dbReference type="EMBL" id="MCD9561154.1"/>
    </source>
</evidence>
<feature type="region of interest" description="Disordered" evidence="1">
    <location>
        <begin position="40"/>
        <end position="59"/>
    </location>
</feature>
<protein>
    <submittedName>
        <fullName evidence="2">Uncharacterized protein</fullName>
    </submittedName>
</protein>
<dbReference type="Proteomes" id="UP000823775">
    <property type="component" value="Unassembled WGS sequence"/>
</dbReference>
<evidence type="ECO:0000256" key="1">
    <source>
        <dbReference type="SAM" id="MobiDB-lite"/>
    </source>
</evidence>